<dbReference type="EMBL" id="VCYH01000003">
    <property type="protein sequence ID" value="MDN7024364.1"/>
    <property type="molecule type" value="Genomic_DNA"/>
</dbReference>
<proteinExistence type="predicted"/>
<evidence type="ECO:0000313" key="1">
    <source>
        <dbReference type="EMBL" id="MDN7024364.1"/>
    </source>
</evidence>
<reference evidence="1" key="1">
    <citation type="submission" date="2019-05" db="EMBL/GenBank/DDBJ databases">
        <title>Methanoculleus sp. FWC-SCC1, a methanogenic archaeon isolated from deep marine cold seep.</title>
        <authorList>
            <person name="Chen Y.-W."/>
            <person name="Chen S.-C."/>
            <person name="Teng N.-H."/>
            <person name="Lai M.-C."/>
        </authorList>
    </citation>
    <scope>NUCLEOTIDE SEQUENCE</scope>
    <source>
        <strain evidence="1">FWC-SCC1</strain>
    </source>
</reference>
<comment type="caution">
    <text evidence="1">The sequence shown here is derived from an EMBL/GenBank/DDBJ whole genome shotgun (WGS) entry which is preliminary data.</text>
</comment>
<evidence type="ECO:0000313" key="2">
    <source>
        <dbReference type="Proteomes" id="UP001168338"/>
    </source>
</evidence>
<organism evidence="1 2">
    <name type="scientific">Methanoculleus frigidifontis</name>
    <dbReference type="NCBI Taxonomy" id="2584085"/>
    <lineage>
        <taxon>Archaea</taxon>
        <taxon>Methanobacteriati</taxon>
        <taxon>Methanobacteriota</taxon>
        <taxon>Stenosarchaea group</taxon>
        <taxon>Methanomicrobia</taxon>
        <taxon>Methanomicrobiales</taxon>
        <taxon>Methanomicrobiaceae</taxon>
        <taxon>Methanoculleus</taxon>
    </lineage>
</organism>
<protein>
    <submittedName>
        <fullName evidence="1">DUF1269 domain-containing protein</fullName>
    </submittedName>
</protein>
<gene>
    <name evidence="1" type="ORF">FGU65_05570</name>
</gene>
<keyword evidence="2" id="KW-1185">Reference proteome</keyword>
<accession>A0ABT8M8X6</accession>
<dbReference type="Proteomes" id="UP001168338">
    <property type="component" value="Unassembled WGS sequence"/>
</dbReference>
<name>A0ABT8M8X6_9EURY</name>
<dbReference type="Pfam" id="PF19850">
    <property type="entry name" value="DUF6325"/>
    <property type="match status" value="1"/>
</dbReference>
<dbReference type="InterPro" id="IPR046288">
    <property type="entry name" value="DUF6325"/>
</dbReference>
<dbReference type="RefSeq" id="WP_301663464.1">
    <property type="nucleotide sequence ID" value="NZ_VCYH01000003.1"/>
</dbReference>
<sequence>MAETVGRVMGPVDFLIVKFPGNKFSGKIAPELARLEQNGIIRVMDFVFVMKDETGKLVNVETDSLEGEVGAAYREVARRTDEWFTEDDIEAFTENLPKNSSGLLLLVENLWAIRFKEALMDADVELVEMGRIPPETIAKVKVSVKAAPGA</sequence>